<sequence length="152" mass="17247">MSSEDINARANAVFEEMYDARGQPAELDESFADEYFHVLADFHREPCPPESDQSVLNLLKGSSTPLVSAVDLSKHLKFVAADIRADWDIPGTCKVFGHIQPDTPYQFELTSVLHFVRLSVYSLHSKSDRVEFLSHFPVHVPPQKGEGKWERF</sequence>
<accession>A0A8H3DU29</accession>
<organism evidence="1 2">
    <name type="scientific">Rhizoctonia solani</name>
    <dbReference type="NCBI Taxonomy" id="456999"/>
    <lineage>
        <taxon>Eukaryota</taxon>
        <taxon>Fungi</taxon>
        <taxon>Dikarya</taxon>
        <taxon>Basidiomycota</taxon>
        <taxon>Agaricomycotina</taxon>
        <taxon>Agaricomycetes</taxon>
        <taxon>Cantharellales</taxon>
        <taxon>Ceratobasidiaceae</taxon>
        <taxon>Rhizoctonia</taxon>
    </lineage>
</organism>
<proteinExistence type="predicted"/>
<evidence type="ECO:0000313" key="1">
    <source>
        <dbReference type="EMBL" id="CAE7076965.1"/>
    </source>
</evidence>
<dbReference type="AlphaFoldDB" id="A0A8H3DU29"/>
<protein>
    <submittedName>
        <fullName evidence="1">Uncharacterized protein</fullName>
    </submittedName>
</protein>
<evidence type="ECO:0000313" key="2">
    <source>
        <dbReference type="Proteomes" id="UP000663827"/>
    </source>
</evidence>
<comment type="caution">
    <text evidence="1">The sequence shown here is derived from an EMBL/GenBank/DDBJ whole genome shotgun (WGS) entry which is preliminary data.</text>
</comment>
<reference evidence="1" key="1">
    <citation type="submission" date="2021-01" db="EMBL/GenBank/DDBJ databases">
        <authorList>
            <person name="Kaushik A."/>
        </authorList>
    </citation>
    <scope>NUCLEOTIDE SEQUENCE</scope>
    <source>
        <strain evidence="1">AG5</strain>
    </source>
</reference>
<gene>
    <name evidence="1" type="ORF">RDB_LOCUS20540</name>
</gene>
<name>A0A8H3DU29_9AGAM</name>
<dbReference type="EMBL" id="CAJNJQ010000416">
    <property type="protein sequence ID" value="CAE7076965.1"/>
    <property type="molecule type" value="Genomic_DNA"/>
</dbReference>
<dbReference type="Proteomes" id="UP000663827">
    <property type="component" value="Unassembled WGS sequence"/>
</dbReference>